<dbReference type="Proteomes" id="UP000597444">
    <property type="component" value="Unassembled WGS sequence"/>
</dbReference>
<name>A0A8J3IGZ0_9CHLR</name>
<organism evidence="1 2">
    <name type="scientific">Reticulibacter mediterranei</name>
    <dbReference type="NCBI Taxonomy" id="2778369"/>
    <lineage>
        <taxon>Bacteria</taxon>
        <taxon>Bacillati</taxon>
        <taxon>Chloroflexota</taxon>
        <taxon>Ktedonobacteria</taxon>
        <taxon>Ktedonobacterales</taxon>
        <taxon>Reticulibacteraceae</taxon>
        <taxon>Reticulibacter</taxon>
    </lineage>
</organism>
<evidence type="ECO:0008006" key="3">
    <source>
        <dbReference type="Google" id="ProtNLM"/>
    </source>
</evidence>
<dbReference type="RefSeq" id="WP_220204206.1">
    <property type="nucleotide sequence ID" value="NZ_BNJK01000001.1"/>
</dbReference>
<dbReference type="Pfam" id="PF14224">
    <property type="entry name" value="DUF4331"/>
    <property type="match status" value="1"/>
</dbReference>
<dbReference type="InterPro" id="IPR025566">
    <property type="entry name" value="DUF4331"/>
</dbReference>
<reference evidence="1" key="1">
    <citation type="submission" date="2020-10" db="EMBL/GenBank/DDBJ databases">
        <title>Taxonomic study of unclassified bacteria belonging to the class Ktedonobacteria.</title>
        <authorList>
            <person name="Yabe S."/>
            <person name="Wang C.M."/>
            <person name="Zheng Y."/>
            <person name="Sakai Y."/>
            <person name="Cavaletti L."/>
            <person name="Monciardini P."/>
            <person name="Donadio S."/>
        </authorList>
    </citation>
    <scope>NUCLEOTIDE SEQUENCE</scope>
    <source>
        <strain evidence="1">ID150040</strain>
    </source>
</reference>
<proteinExistence type="predicted"/>
<dbReference type="EMBL" id="BNJK01000001">
    <property type="protein sequence ID" value="GHO93423.1"/>
    <property type="molecule type" value="Genomic_DNA"/>
</dbReference>
<comment type="caution">
    <text evidence="1">The sequence shown here is derived from an EMBL/GenBank/DDBJ whole genome shotgun (WGS) entry which is preliminary data.</text>
</comment>
<evidence type="ECO:0000313" key="2">
    <source>
        <dbReference type="Proteomes" id="UP000597444"/>
    </source>
</evidence>
<protein>
    <recommendedName>
        <fullName evidence="3">DUF4331 domain-containing protein</fullName>
    </recommendedName>
</protein>
<gene>
    <name evidence="1" type="ORF">KSF_034710</name>
</gene>
<sequence>MSSHREAPEIAKDPVADNTDVYAFVSPDKPDTVTILANYIPLQGPAAGPNFFSFGDDVLYEIHIDNNGDGLPDLTYQFRFQTQTRNPNTFLYNTGPITALDSKNWNRPQFYSVTLVNKGHTTKLGDNLTTPPCNIGPRSTPNYAKLAGSAVHSLSRGEKVFAGQRAEGFFVDLGSVFDLLDLRPFQNLHLIPSAAANGVNGTKGLSVHTIALQIPKKLLTRDGSAATNANDARSVIGVWASASRQKARVRNGTRGQETATGPWVQVSRLGNPLFNEVVVPLGDKDYWNSVPPAEDKTFAKYVLNPELARLIPVLYPKVFPHLAALKAPRADLAAILLTGIPSGLISGFQNFTGKTQADMLRLNMAIPPTNKPNNLGLLGNDLAGFPNGRRLIDDVVTIELRAVAGATYPLIDHKFEPDAAVSKVTDGVTAANNAVPFLNQFPYLGTPVSGFDS</sequence>
<dbReference type="AlphaFoldDB" id="A0A8J3IGZ0"/>
<evidence type="ECO:0000313" key="1">
    <source>
        <dbReference type="EMBL" id="GHO93423.1"/>
    </source>
</evidence>
<accession>A0A8J3IGZ0</accession>
<keyword evidence="2" id="KW-1185">Reference proteome</keyword>